<accession>A0A2C9DAF2</accession>
<dbReference type="GO" id="GO:0006508">
    <property type="term" value="P:proteolysis"/>
    <property type="evidence" value="ECO:0007669"/>
    <property type="project" value="UniProtKB-KW"/>
</dbReference>
<feature type="domain" description="Lon N-terminal" evidence="1">
    <location>
        <begin position="18"/>
        <end position="207"/>
    </location>
</feature>
<evidence type="ECO:0000259" key="1">
    <source>
        <dbReference type="PROSITE" id="PS51787"/>
    </source>
</evidence>
<evidence type="ECO:0000313" key="3">
    <source>
        <dbReference type="Proteomes" id="UP000223606"/>
    </source>
</evidence>
<proteinExistence type="predicted"/>
<dbReference type="InterPro" id="IPR015947">
    <property type="entry name" value="PUA-like_sf"/>
</dbReference>
<dbReference type="RefSeq" id="WP_099557533.1">
    <property type="nucleotide sequence ID" value="NZ_LT960614.1"/>
</dbReference>
<sequence length="219" mass="23709">MRIGNVNYGGPVDLPSEIPVFPLNGALLLPRGQLPLNIFEPRYLAMVDAALQSDRVIGMIQTEEDDPALLCGVGCAGRITSFSETGDGRYLITLTGITRFKVLEETTRSTPYRTCRVDAEPFGTDFSVSLGEGEVDRETLLRTFEAFLDANNLEADWEGVSQASNEALVNALSMMSPFGPAEKQALLEAPDLKTRADTLVAITEMALGRQKGNGTPPLQ</sequence>
<organism evidence="2 3">
    <name type="scientific">Hartmannibacter diazotrophicus</name>
    <dbReference type="NCBI Taxonomy" id="1482074"/>
    <lineage>
        <taxon>Bacteria</taxon>
        <taxon>Pseudomonadati</taxon>
        <taxon>Pseudomonadota</taxon>
        <taxon>Alphaproteobacteria</taxon>
        <taxon>Hyphomicrobiales</taxon>
        <taxon>Pleomorphomonadaceae</taxon>
        <taxon>Hartmannibacter</taxon>
    </lineage>
</organism>
<reference evidence="3" key="1">
    <citation type="submission" date="2017-09" db="EMBL/GenBank/DDBJ databases">
        <title>Genome sequence of Nannocystis excedens DSM 71.</title>
        <authorList>
            <person name="Blom J."/>
        </authorList>
    </citation>
    <scope>NUCLEOTIDE SEQUENCE [LARGE SCALE GENOMIC DNA]</scope>
    <source>
        <strain evidence="3">type strain: E19</strain>
    </source>
</reference>
<dbReference type="AlphaFoldDB" id="A0A2C9DAF2"/>
<dbReference type="Proteomes" id="UP000223606">
    <property type="component" value="Chromosome 1"/>
</dbReference>
<name>A0A2C9DAF2_9HYPH</name>
<dbReference type="Gene3D" id="2.30.130.40">
    <property type="entry name" value="LON domain-like"/>
    <property type="match status" value="1"/>
</dbReference>
<keyword evidence="2" id="KW-0378">Hydrolase</keyword>
<gene>
    <name evidence="2" type="primary">lon2_2</name>
    <name evidence="2" type="ORF">HDIA_3705</name>
</gene>
<dbReference type="GO" id="GO:0004252">
    <property type="term" value="F:serine-type endopeptidase activity"/>
    <property type="evidence" value="ECO:0007669"/>
    <property type="project" value="UniProtKB-EC"/>
</dbReference>
<dbReference type="OrthoDB" id="9806457at2"/>
<dbReference type="KEGG" id="hdi:HDIA_3705"/>
<dbReference type="PANTHER" id="PTHR46732:SF8">
    <property type="entry name" value="ATP-DEPENDENT PROTEASE LA (LON) DOMAIN PROTEIN"/>
    <property type="match status" value="1"/>
</dbReference>
<dbReference type="SUPFAM" id="SSF88697">
    <property type="entry name" value="PUA domain-like"/>
    <property type="match status" value="1"/>
</dbReference>
<dbReference type="Pfam" id="PF02190">
    <property type="entry name" value="LON_substr_bdg"/>
    <property type="match status" value="1"/>
</dbReference>
<dbReference type="EC" id="3.4.21.53" evidence="2"/>
<dbReference type="SMART" id="SM00464">
    <property type="entry name" value="LON"/>
    <property type="match status" value="1"/>
</dbReference>
<dbReference type="InterPro" id="IPR003111">
    <property type="entry name" value="Lon_prtase_N"/>
</dbReference>
<dbReference type="InterPro" id="IPR046336">
    <property type="entry name" value="Lon_prtase_N_sf"/>
</dbReference>
<protein>
    <submittedName>
        <fullName evidence="2">Lon protease 2</fullName>
        <ecNumber evidence="2">3.4.21.53</ecNumber>
    </submittedName>
</protein>
<dbReference type="PROSITE" id="PS51787">
    <property type="entry name" value="LON_N"/>
    <property type="match status" value="1"/>
</dbReference>
<keyword evidence="2" id="KW-0645">Protease</keyword>
<keyword evidence="3" id="KW-1185">Reference proteome</keyword>
<evidence type="ECO:0000313" key="2">
    <source>
        <dbReference type="EMBL" id="SON57246.1"/>
    </source>
</evidence>
<dbReference type="PANTHER" id="PTHR46732">
    <property type="entry name" value="ATP-DEPENDENT PROTEASE LA (LON) DOMAIN PROTEIN"/>
    <property type="match status" value="1"/>
</dbReference>
<dbReference type="EMBL" id="LT960614">
    <property type="protein sequence ID" value="SON57246.1"/>
    <property type="molecule type" value="Genomic_DNA"/>
</dbReference>